<keyword evidence="1" id="KW-0808">Transferase</keyword>
<sequence length="377" mass="42419">MASESIIPYNIIDLIAEFEIDGHIANIESIKRFGLNESFRLSNGDSNMPDYLLQRVNHLAFRNIPGMMENITRISTHIPNGSIEDANYLSFPKLVKLHDGSLYHKDHDGNYWRMFFYEDGNDLSAATDRASVASETGKVFGAFLSQFSGMDAMQLHDTVIGLHDTEYKLGYLEDAFHNNIAGRAALIQSEYDFINERGDIMCGVLYLGMAGQLPLRVVHNNACLGSLLQRNDGRGIVIANLDTVMAGYLAYDFGHAFMSITIANTDDDAEIAPDIDVKLFEAFTKSYLQRVANVIQPMEVQSLMLGVLMMPYLRAVQYLNDYLNGDISHQVNYHDQNLKRARFYINLVKNIENAQPELKLVIDKCAGEYVSSMTKPQ</sequence>
<accession>A0A563UK04</accession>
<keyword evidence="2" id="KW-1185">Reference proteome</keyword>
<dbReference type="AlphaFoldDB" id="A0A563UK04"/>
<name>A0A563UK04_9SPHI</name>
<protein>
    <submittedName>
        <fullName evidence="1">Phosphotransferase</fullName>
    </submittedName>
</protein>
<organism evidence="1 2">
    <name type="scientific">Mucilaginibacter pallidiroseus</name>
    <dbReference type="NCBI Taxonomy" id="2599295"/>
    <lineage>
        <taxon>Bacteria</taxon>
        <taxon>Pseudomonadati</taxon>
        <taxon>Bacteroidota</taxon>
        <taxon>Sphingobacteriia</taxon>
        <taxon>Sphingobacteriales</taxon>
        <taxon>Sphingobacteriaceae</taxon>
        <taxon>Mucilaginibacter</taxon>
    </lineage>
</organism>
<proteinExistence type="predicted"/>
<dbReference type="RefSeq" id="WP_146380604.1">
    <property type="nucleotide sequence ID" value="NZ_VOEJ01000001.1"/>
</dbReference>
<evidence type="ECO:0000313" key="1">
    <source>
        <dbReference type="EMBL" id="TWR31707.1"/>
    </source>
</evidence>
<dbReference type="EMBL" id="VOEJ01000001">
    <property type="protein sequence ID" value="TWR31707.1"/>
    <property type="molecule type" value="Genomic_DNA"/>
</dbReference>
<comment type="caution">
    <text evidence="1">The sequence shown here is derived from an EMBL/GenBank/DDBJ whole genome shotgun (WGS) entry which is preliminary data.</text>
</comment>
<dbReference type="Proteomes" id="UP000320042">
    <property type="component" value="Unassembled WGS sequence"/>
</dbReference>
<dbReference type="InterPro" id="IPR011009">
    <property type="entry name" value="Kinase-like_dom_sf"/>
</dbReference>
<dbReference type="GO" id="GO:0016740">
    <property type="term" value="F:transferase activity"/>
    <property type="evidence" value="ECO:0007669"/>
    <property type="project" value="UniProtKB-KW"/>
</dbReference>
<dbReference type="SUPFAM" id="SSF56112">
    <property type="entry name" value="Protein kinase-like (PK-like)"/>
    <property type="match status" value="1"/>
</dbReference>
<evidence type="ECO:0000313" key="2">
    <source>
        <dbReference type="Proteomes" id="UP000320042"/>
    </source>
</evidence>
<dbReference type="OrthoDB" id="526037at2"/>
<gene>
    <name evidence="1" type="ORF">FPZ43_04330</name>
</gene>
<reference evidence="1 2" key="1">
    <citation type="submission" date="2019-07" db="EMBL/GenBank/DDBJ databases">
        <authorList>
            <person name="Kim J."/>
        </authorList>
    </citation>
    <scope>NUCLEOTIDE SEQUENCE [LARGE SCALE GENOMIC DNA]</scope>
    <source>
        <strain evidence="2">dk17</strain>
    </source>
</reference>